<dbReference type="PANTHER" id="PTHR43652">
    <property type="entry name" value="BASIC AMINO ACID ANTIPORTER YFCC-RELATED"/>
    <property type="match status" value="1"/>
</dbReference>
<comment type="subcellular location">
    <subcellularLocation>
        <location evidence="1">Cell membrane</location>
        <topology evidence="1">Multi-pass membrane protein</topology>
    </subcellularLocation>
</comment>
<feature type="transmembrane region" description="Helical" evidence="6">
    <location>
        <begin position="454"/>
        <end position="483"/>
    </location>
</feature>
<feature type="transmembrane region" description="Helical" evidence="6">
    <location>
        <begin position="159"/>
        <end position="175"/>
    </location>
</feature>
<reference evidence="7 8" key="1">
    <citation type="submission" date="2019-04" db="EMBL/GenBank/DDBJ databases">
        <title>Saccharibacteria TM7 genomes.</title>
        <authorList>
            <person name="Bor B."/>
            <person name="He X."/>
            <person name="Chen T."/>
            <person name="Dewhirst F.E."/>
        </authorList>
    </citation>
    <scope>NUCLEOTIDE SEQUENCE [LARGE SCALE GENOMIC DNA]</scope>
    <source>
        <strain evidence="7 8">BB001</strain>
    </source>
</reference>
<keyword evidence="4 6" id="KW-1133">Transmembrane helix</keyword>
<keyword evidence="8" id="KW-1185">Reference proteome</keyword>
<evidence type="ECO:0000256" key="2">
    <source>
        <dbReference type="ARBA" id="ARBA00022475"/>
    </source>
</evidence>
<dbReference type="GO" id="GO:0005886">
    <property type="term" value="C:plasma membrane"/>
    <property type="evidence" value="ECO:0007669"/>
    <property type="project" value="UniProtKB-SubCell"/>
</dbReference>
<proteinExistence type="predicted"/>
<evidence type="ECO:0000256" key="4">
    <source>
        <dbReference type="ARBA" id="ARBA00022989"/>
    </source>
</evidence>
<evidence type="ECO:0000256" key="1">
    <source>
        <dbReference type="ARBA" id="ARBA00004651"/>
    </source>
</evidence>
<feature type="transmembrane region" description="Helical" evidence="6">
    <location>
        <begin position="495"/>
        <end position="515"/>
    </location>
</feature>
<dbReference type="InterPro" id="IPR051679">
    <property type="entry name" value="DASS-Related_Transporters"/>
</dbReference>
<evidence type="ECO:0000256" key="6">
    <source>
        <dbReference type="SAM" id="Phobius"/>
    </source>
</evidence>
<dbReference type="AlphaFoldDB" id="A0A4P9A3W1"/>
<evidence type="ECO:0000256" key="5">
    <source>
        <dbReference type="ARBA" id="ARBA00023136"/>
    </source>
</evidence>
<feature type="transmembrane region" description="Helical" evidence="6">
    <location>
        <begin position="136"/>
        <end position="153"/>
    </location>
</feature>
<feature type="transmembrane region" description="Helical" evidence="6">
    <location>
        <begin position="273"/>
        <end position="295"/>
    </location>
</feature>
<name>A0A4P9A3W1_9BACT</name>
<feature type="transmembrane region" description="Helical" evidence="6">
    <location>
        <begin position="99"/>
        <end position="124"/>
    </location>
</feature>
<dbReference type="OrthoDB" id="9342495at2"/>
<dbReference type="InterPro" id="IPR018385">
    <property type="entry name" value="C4_dicarb_anaerob_car-like"/>
</dbReference>
<dbReference type="Proteomes" id="UP000310639">
    <property type="component" value="Chromosome"/>
</dbReference>
<keyword evidence="5 6" id="KW-0472">Membrane</keyword>
<feature type="transmembrane region" description="Helical" evidence="6">
    <location>
        <begin position="182"/>
        <end position="206"/>
    </location>
</feature>
<organism evidence="7 8">
    <name type="scientific">Candidatus Nanosynbacter featherlites</name>
    <dbReference type="NCBI Taxonomy" id="2572088"/>
    <lineage>
        <taxon>Bacteria</taxon>
        <taxon>Candidatus Saccharimonadota</taxon>
        <taxon>Candidatus Saccharimonadia</taxon>
        <taxon>Candidatus Nanosynbacterales</taxon>
        <taxon>Candidatus Nanosynbacteraceae</taxon>
        <taxon>Candidatus Nanosynbacter</taxon>
    </lineage>
</organism>
<evidence type="ECO:0000313" key="8">
    <source>
        <dbReference type="Proteomes" id="UP000310639"/>
    </source>
</evidence>
<dbReference type="Pfam" id="PF03606">
    <property type="entry name" value="DcuC"/>
    <property type="match status" value="1"/>
</dbReference>
<dbReference type="PANTHER" id="PTHR43652:SF6">
    <property type="entry name" value="ARGININE REPRESSOR"/>
    <property type="match status" value="1"/>
</dbReference>
<evidence type="ECO:0000256" key="3">
    <source>
        <dbReference type="ARBA" id="ARBA00022692"/>
    </source>
</evidence>
<feature type="transmembrane region" description="Helical" evidence="6">
    <location>
        <begin position="370"/>
        <end position="390"/>
    </location>
</feature>
<keyword evidence="2" id="KW-1003">Cell membrane</keyword>
<feature type="transmembrane region" description="Helical" evidence="6">
    <location>
        <begin position="21"/>
        <end position="41"/>
    </location>
</feature>
<gene>
    <name evidence="7" type="ORF">FBF37_03585</name>
</gene>
<protein>
    <submittedName>
        <fullName evidence="7">YfcC family protein</fullName>
    </submittedName>
</protein>
<sequence length="516" mass="55221">MVEKIKKTKQKLRRSPSAFTILFVVIAIMAALTWVIPSGLYKTDDDGNRVAGSYQVVEKDRTVKEKKDGKEVEVDKHDRQGLWDVFVAPIKGMSEKLDVIVFVMVLGGFLGVTMKTGALDASLGALLRKLKGKEKWLIPILMVLFAIGGTTYGMQEETVAFYALIIPMMIAAGYNTMTGVMIIVLGAGTGVLGSTINPFSTGTAAATADVKLGNVMPIMSIILGLCLIAAIVFTMRYAAKVKAGKYKEDARYKPTVAALDMENIPKFTAARKVVMGVFAVTFVLMILSLIPWGSWNITFFTDVFNKVAELPVVGPVLGVLHTVPFGEWLFSEITTLFLISTIIITAIYYKEFKKEEVVPVNAFIDGVKDILPVALIIAVATGVSVIMANGEIQDTVIHWGESFLKGTSGSVVGALAYLFYLPMSFIVPSSSGLAAATMPVIAPIADLVGSSKEIMVAAFATASGLINMMAPTIASLMGGLALAGVSYRAWLRRSAPIMAVFAIISVAVIAVFGVLG</sequence>
<dbReference type="RefSeq" id="WP_138079553.1">
    <property type="nucleotide sequence ID" value="NZ_CP040004.1"/>
</dbReference>
<dbReference type="EMBL" id="CP040004">
    <property type="protein sequence ID" value="QCT42515.1"/>
    <property type="molecule type" value="Genomic_DNA"/>
</dbReference>
<feature type="transmembrane region" description="Helical" evidence="6">
    <location>
        <begin position="328"/>
        <end position="349"/>
    </location>
</feature>
<accession>A0A4P9A3W1</accession>
<feature type="transmembrane region" description="Helical" evidence="6">
    <location>
        <begin position="218"/>
        <end position="239"/>
    </location>
</feature>
<evidence type="ECO:0000313" key="7">
    <source>
        <dbReference type="EMBL" id="QCT42515.1"/>
    </source>
</evidence>
<dbReference type="KEGG" id="nft:FBF37_03585"/>
<keyword evidence="3 6" id="KW-0812">Transmembrane</keyword>